<gene>
    <name evidence="2" type="ORF">CE91St16_17680</name>
</gene>
<feature type="signal peptide" evidence="1">
    <location>
        <begin position="1"/>
        <end position="18"/>
    </location>
</feature>
<proteinExistence type="predicted"/>
<comment type="caution">
    <text evidence="2">The sequence shown here is derived from an EMBL/GenBank/DDBJ whole genome shotgun (WGS) entry which is preliminary data.</text>
</comment>
<dbReference type="EMBL" id="BQOL01000001">
    <property type="protein sequence ID" value="GKI18860.1"/>
    <property type="molecule type" value="Genomic_DNA"/>
</dbReference>
<reference evidence="2" key="1">
    <citation type="submission" date="2022-01" db="EMBL/GenBank/DDBJ databases">
        <title>Novel bile acid biosynthetic pathways are enriched in the microbiome of centenarians.</title>
        <authorList>
            <person name="Sato Y."/>
            <person name="Atarashi K."/>
            <person name="Plichta R.D."/>
            <person name="Arai Y."/>
            <person name="Sasajima S."/>
            <person name="Kearney M.S."/>
            <person name="Suda W."/>
            <person name="Takeshita K."/>
            <person name="Sasaki T."/>
            <person name="Okamoto S."/>
            <person name="Skelly N.A."/>
            <person name="Okamura Y."/>
            <person name="Vlamakis H."/>
            <person name="Li Y."/>
            <person name="Tanoue T."/>
            <person name="Takei H."/>
            <person name="Nittono H."/>
            <person name="Narushima S."/>
            <person name="Irie J."/>
            <person name="Itoh H."/>
            <person name="Moriya K."/>
            <person name="Sugiura Y."/>
            <person name="Suematsu M."/>
            <person name="Moritoki N."/>
            <person name="Shibata S."/>
            <person name="Littman R.D."/>
            <person name="Fischbach A.M."/>
            <person name="Uwamino Y."/>
            <person name="Inoue T."/>
            <person name="Honda A."/>
            <person name="Hattori M."/>
            <person name="Murai T."/>
            <person name="Xavier J.R."/>
            <person name="Hirose N."/>
            <person name="Honda K."/>
        </authorList>
    </citation>
    <scope>NUCLEOTIDE SEQUENCE</scope>
    <source>
        <strain evidence="2">CE91-St16</strain>
    </source>
</reference>
<evidence type="ECO:0000313" key="3">
    <source>
        <dbReference type="Proteomes" id="UP001055105"/>
    </source>
</evidence>
<dbReference type="Proteomes" id="UP001055105">
    <property type="component" value="Unassembled WGS sequence"/>
</dbReference>
<protein>
    <recommendedName>
        <fullName evidence="4">DUF1566 domain-containing protein</fullName>
    </recommendedName>
</protein>
<organism evidence="2 3">
    <name type="scientific">Alistipes finegoldii</name>
    <dbReference type="NCBI Taxonomy" id="214856"/>
    <lineage>
        <taxon>Bacteria</taxon>
        <taxon>Pseudomonadati</taxon>
        <taxon>Bacteroidota</taxon>
        <taxon>Bacteroidia</taxon>
        <taxon>Bacteroidales</taxon>
        <taxon>Rikenellaceae</taxon>
        <taxon>Alistipes</taxon>
    </lineage>
</organism>
<keyword evidence="1" id="KW-0732">Signal</keyword>
<evidence type="ECO:0000256" key="1">
    <source>
        <dbReference type="SAM" id="SignalP"/>
    </source>
</evidence>
<sequence length="284" mass="32171">MKQLLSFIVCCLIGASSAAQDIILKRNAEQIEAIVKEITDTDVKYRKFTNTEGVTYSIRRSEVFSITYENGTMDLFADEKPQAVAASYPYPPVSRSYSLGELFDEGGVRGIVIRVSEDGRHGLLLSLVEGKAAWGFINKNPLKEKGFASGCTDTEDGWKNILAIRKLIANTDLLWSNLPAFSWCKDLGPGWYLPARKELESIWNFGRSNPAYTYKEHKEAIEKLNLRLAEYGQPELGRMRDYWNSTEADAKRAHILVFTNAPFKSYTKGTEKFAERFVRAVHKF</sequence>
<dbReference type="AlphaFoldDB" id="A0AA37KNI7"/>
<name>A0AA37KNI7_9BACT</name>
<feature type="chain" id="PRO_5041283991" description="DUF1566 domain-containing protein" evidence="1">
    <location>
        <begin position="19"/>
        <end position="284"/>
    </location>
</feature>
<evidence type="ECO:0000313" key="2">
    <source>
        <dbReference type="EMBL" id="GKI18860.1"/>
    </source>
</evidence>
<dbReference type="RefSeq" id="WP_244076462.1">
    <property type="nucleotide sequence ID" value="NZ_AP025581.1"/>
</dbReference>
<evidence type="ECO:0008006" key="4">
    <source>
        <dbReference type="Google" id="ProtNLM"/>
    </source>
</evidence>
<accession>A0AA37KNI7</accession>